<reference evidence="1" key="2">
    <citation type="journal article" date="2015" name="Data Brief">
        <title>Shoot transcriptome of the giant reed, Arundo donax.</title>
        <authorList>
            <person name="Barrero R.A."/>
            <person name="Guerrero F.D."/>
            <person name="Moolhuijzen P."/>
            <person name="Goolsby J.A."/>
            <person name="Tidwell J."/>
            <person name="Bellgard S.E."/>
            <person name="Bellgard M.I."/>
        </authorList>
    </citation>
    <scope>NUCLEOTIDE SEQUENCE</scope>
    <source>
        <tissue evidence="1">Shoot tissue taken approximately 20 cm above the soil surface</tissue>
    </source>
</reference>
<name>A0A0A9F0Y9_ARUDO</name>
<reference evidence="1" key="1">
    <citation type="submission" date="2014-09" db="EMBL/GenBank/DDBJ databases">
        <authorList>
            <person name="Magalhaes I.L.F."/>
            <person name="Oliveira U."/>
            <person name="Santos F.R."/>
            <person name="Vidigal T.H.D.A."/>
            <person name="Brescovit A.D."/>
            <person name="Santos A.J."/>
        </authorList>
    </citation>
    <scope>NUCLEOTIDE SEQUENCE</scope>
    <source>
        <tissue evidence="1">Shoot tissue taken approximately 20 cm above the soil surface</tissue>
    </source>
</reference>
<evidence type="ECO:0000313" key="1">
    <source>
        <dbReference type="EMBL" id="JAE03806.1"/>
    </source>
</evidence>
<dbReference type="AlphaFoldDB" id="A0A0A9F0Y9"/>
<proteinExistence type="predicted"/>
<organism evidence="1">
    <name type="scientific">Arundo donax</name>
    <name type="common">Giant reed</name>
    <name type="synonym">Donax arundinaceus</name>
    <dbReference type="NCBI Taxonomy" id="35708"/>
    <lineage>
        <taxon>Eukaryota</taxon>
        <taxon>Viridiplantae</taxon>
        <taxon>Streptophyta</taxon>
        <taxon>Embryophyta</taxon>
        <taxon>Tracheophyta</taxon>
        <taxon>Spermatophyta</taxon>
        <taxon>Magnoliopsida</taxon>
        <taxon>Liliopsida</taxon>
        <taxon>Poales</taxon>
        <taxon>Poaceae</taxon>
        <taxon>PACMAD clade</taxon>
        <taxon>Arundinoideae</taxon>
        <taxon>Arundineae</taxon>
        <taxon>Arundo</taxon>
    </lineage>
</organism>
<sequence length="41" mass="4487">MLDIPPAATIKGPVARVRSAICQQLRRPTMRPPTNVAILCM</sequence>
<accession>A0A0A9F0Y9</accession>
<protein>
    <submittedName>
        <fullName evidence="1">Uncharacterized protein</fullName>
    </submittedName>
</protein>
<dbReference type="EMBL" id="GBRH01194090">
    <property type="protein sequence ID" value="JAE03806.1"/>
    <property type="molecule type" value="Transcribed_RNA"/>
</dbReference>